<dbReference type="STRING" id="1419482.SAMN05444266_11238"/>
<dbReference type="InterPro" id="IPR024185">
    <property type="entry name" value="FTHF_cligase-like_sf"/>
</dbReference>
<keyword evidence="3" id="KW-1185">Reference proteome</keyword>
<dbReference type="EMBL" id="FRBL01000012">
    <property type="protein sequence ID" value="SHM84966.1"/>
    <property type="molecule type" value="Genomic_DNA"/>
</dbReference>
<dbReference type="InterPro" id="IPR037171">
    <property type="entry name" value="NagB/RpiA_transferase-like"/>
</dbReference>
<dbReference type="Pfam" id="PF02589">
    <property type="entry name" value="LUD_dom"/>
    <property type="match status" value="1"/>
</dbReference>
<dbReference type="PANTHER" id="PTHR43682">
    <property type="entry name" value="LACTATE UTILIZATION PROTEIN C"/>
    <property type="match status" value="1"/>
</dbReference>
<evidence type="ECO:0000313" key="2">
    <source>
        <dbReference type="EMBL" id="SHM84966.1"/>
    </source>
</evidence>
<reference evidence="2 3" key="1">
    <citation type="submission" date="2016-11" db="EMBL/GenBank/DDBJ databases">
        <authorList>
            <person name="Jaros S."/>
            <person name="Januszkiewicz K."/>
            <person name="Wedrychowicz H."/>
        </authorList>
    </citation>
    <scope>NUCLEOTIDE SEQUENCE [LARGE SCALE GENOMIC DNA]</scope>
    <source>
        <strain evidence="2 3">DSM 27406</strain>
    </source>
</reference>
<evidence type="ECO:0000259" key="1">
    <source>
        <dbReference type="Pfam" id="PF02589"/>
    </source>
</evidence>
<feature type="domain" description="LUD" evidence="1">
    <location>
        <begin position="79"/>
        <end position="187"/>
    </location>
</feature>
<dbReference type="RefSeq" id="WP_073086990.1">
    <property type="nucleotide sequence ID" value="NZ_FRBL01000012.1"/>
</dbReference>
<name>A0A1M7M422_9BACT</name>
<organism evidence="2 3">
    <name type="scientific">Chitinophaga jiangningensis</name>
    <dbReference type="NCBI Taxonomy" id="1419482"/>
    <lineage>
        <taxon>Bacteria</taxon>
        <taxon>Pseudomonadati</taxon>
        <taxon>Bacteroidota</taxon>
        <taxon>Chitinophagia</taxon>
        <taxon>Chitinophagales</taxon>
        <taxon>Chitinophagaceae</taxon>
        <taxon>Chitinophaga</taxon>
    </lineage>
</organism>
<proteinExistence type="predicted"/>
<dbReference type="InterPro" id="IPR003741">
    <property type="entry name" value="LUD_dom"/>
</dbReference>
<dbReference type="SUPFAM" id="SSF100950">
    <property type="entry name" value="NagB/RpiA/CoA transferase-like"/>
    <property type="match status" value="1"/>
</dbReference>
<evidence type="ECO:0000313" key="3">
    <source>
        <dbReference type="Proteomes" id="UP000184420"/>
    </source>
</evidence>
<dbReference type="Proteomes" id="UP000184420">
    <property type="component" value="Unassembled WGS sequence"/>
</dbReference>
<gene>
    <name evidence="2" type="ORF">SAMN05444266_11238</name>
</gene>
<dbReference type="Gene3D" id="3.40.50.10420">
    <property type="entry name" value="NagB/RpiA/CoA transferase-like"/>
    <property type="match status" value="1"/>
</dbReference>
<dbReference type="AlphaFoldDB" id="A0A1M7M422"/>
<dbReference type="PANTHER" id="PTHR43682:SF1">
    <property type="entry name" value="LACTATE UTILIZATION PROTEIN C"/>
    <property type="match status" value="1"/>
</dbReference>
<protein>
    <submittedName>
        <fullName evidence="2">L-lactate dehydrogenase complex protein LldG</fullName>
    </submittedName>
</protein>
<sequence>MSSRDNILNAVKRNQPESSMLPSLKGLSDMPDSFDDYKRVVEGLGAVVEEVVTEEDIIYALDKHLPERKRTVDTRSAIQQEWIHEDAHLLEDVDVALIPGQLAVAENGAVWLTEHQMKVRALPFITQHLVLIISRKTIVATMHEAYEKIGGPETGFGVFIAGPSKTADIEQSLVLGAHGAKSLLVLVTP</sequence>
<accession>A0A1M7M422</accession>